<evidence type="ECO:0000256" key="5">
    <source>
        <dbReference type="ARBA" id="ARBA00022833"/>
    </source>
</evidence>
<gene>
    <name evidence="12" type="ORF">WHX56_17640</name>
</gene>
<evidence type="ECO:0000256" key="1">
    <source>
        <dbReference type="ARBA" id="ARBA00006040"/>
    </source>
</evidence>
<comment type="cofactor">
    <cofactor evidence="9">
        <name>Zn(2+)</name>
        <dbReference type="ChEBI" id="CHEBI:29105"/>
    </cofactor>
    <text evidence="9">Binds 1 zinc ion.</text>
</comment>
<keyword evidence="5 9" id="KW-0862">Zinc</keyword>
<evidence type="ECO:0000256" key="8">
    <source>
        <dbReference type="ARBA" id="ARBA00026100"/>
    </source>
</evidence>
<evidence type="ECO:0000259" key="11">
    <source>
        <dbReference type="Pfam" id="PF19310"/>
    </source>
</evidence>
<evidence type="ECO:0000256" key="4">
    <source>
        <dbReference type="ARBA" id="ARBA00022801"/>
    </source>
</evidence>
<name>A0ABZ2RS34_9BURK</name>
<evidence type="ECO:0000256" key="3">
    <source>
        <dbReference type="ARBA" id="ARBA00022723"/>
    </source>
</evidence>
<organism evidence="12 13">
    <name type="scientific">Achromobacter veterisilvae</name>
    <dbReference type="NCBI Taxonomy" id="2069367"/>
    <lineage>
        <taxon>Bacteria</taxon>
        <taxon>Pseudomonadati</taxon>
        <taxon>Pseudomonadota</taxon>
        <taxon>Betaproteobacteria</taxon>
        <taxon>Burkholderiales</taxon>
        <taxon>Alcaligenaceae</taxon>
        <taxon>Achromobacter</taxon>
    </lineage>
</organism>
<dbReference type="InterPro" id="IPR034005">
    <property type="entry name" value="M3A_DCP"/>
</dbReference>
<evidence type="ECO:0000259" key="10">
    <source>
        <dbReference type="Pfam" id="PF01432"/>
    </source>
</evidence>
<dbReference type="GO" id="GO:0016787">
    <property type="term" value="F:hydrolase activity"/>
    <property type="evidence" value="ECO:0007669"/>
    <property type="project" value="UniProtKB-KW"/>
</dbReference>
<dbReference type="Gene3D" id="1.10.1370.40">
    <property type="match status" value="1"/>
</dbReference>
<dbReference type="CDD" id="cd06456">
    <property type="entry name" value="M3A_DCP"/>
    <property type="match status" value="1"/>
</dbReference>
<proteinExistence type="inferred from homology"/>
<evidence type="ECO:0000313" key="13">
    <source>
        <dbReference type="Proteomes" id="UP001456224"/>
    </source>
</evidence>
<evidence type="ECO:0000256" key="9">
    <source>
        <dbReference type="RuleBase" id="RU003435"/>
    </source>
</evidence>
<dbReference type="PANTHER" id="PTHR11804">
    <property type="entry name" value="PROTEASE M3 THIMET OLIGOPEPTIDASE-RELATED"/>
    <property type="match status" value="1"/>
</dbReference>
<reference evidence="12 13" key="1">
    <citation type="submission" date="2024-03" db="EMBL/GenBank/DDBJ databases">
        <title>Reference genomes for the five species model microbial community.</title>
        <authorList>
            <person name="Padfield D."/>
        </authorList>
    </citation>
    <scope>NUCLEOTIDE SEQUENCE [LARGE SCALE GENOMIC DNA]</scope>
    <source>
        <strain evidence="12 13">AB1</strain>
    </source>
</reference>
<dbReference type="EMBL" id="CP148753">
    <property type="protein sequence ID" value="WXR71473.1"/>
    <property type="molecule type" value="Genomic_DNA"/>
</dbReference>
<evidence type="ECO:0000256" key="2">
    <source>
        <dbReference type="ARBA" id="ARBA00022670"/>
    </source>
</evidence>
<sequence>MSQNPLLAPVSDLVDYAAVKPGHIVPAVEELLGVARQAVDLAAAPALAPTWEAVVEPLDTASERLWRAWSVAGHLNAVVNTPELREAYNAALPLVTEFSTWVGLHEGLYKQYQRLAAAPDFASWPPVRRRIVEMALRDFRLSGVELQGADRERYAAISDREAQASQKFSENVLDSIDAWSLTIEDESRLAGIPADVRAAARAAAEEDGKPGWKLTLKMPCYLPVMQYAQDRALREALYRGYGTVASEQGDAQFDNSPLIEELLALRAEESGLLGLGTFAALRLQTRMARDAREVTVFLRDLAARAKPFAQRDLAELKAYAAAELGLDELQPWDVPYASERLRESRYAYSEDEVKQYFTEPRVLAGLFEVIETLFDVRLAETPVSSWHGDVRGVRVESPDGKLIGHLYLDLYARSGKQSGAWVDSERTRRVVGGQVQTPIAYLTCNFSRPNGDRAAVLTHDDVITLFHETGHALHALLSEVDEPGAAAFASVEWDAIELPSQFMENFCWEWAVVQKLSAHVDTGEPLPRALYDRLLAARNYQSGMQTVRQIEFALFDMLMHDRAKGASIGEVLDLLQEVRKEVAVLFPPAWHRLPHAFSHLFAGGYGAGYYSYKWAEVLSADAYEAFEEAAALQAGNALGTLDPATGARFRREVLAVGGSRPAADSFAAFRGRAPRIDALLRHSGMTPA</sequence>
<evidence type="ECO:0000256" key="6">
    <source>
        <dbReference type="ARBA" id="ARBA00023049"/>
    </source>
</evidence>
<comment type="catalytic activity">
    <reaction evidence="7">
        <text>Hydrolysis of oligopeptides, with broad specificity. Gly or Ala commonly occur as P1 or P1' residues, but more distant residues are also important, as is shown by the fact that Z-Gly-Pro-Gly-|-Gly-Pro-Ala is cleaved, but not Z-(Gly)(5).</text>
        <dbReference type="EC" id="3.4.24.70"/>
    </reaction>
</comment>
<dbReference type="RefSeq" id="WP_338878522.1">
    <property type="nucleotide sequence ID" value="NZ_CP148753.1"/>
</dbReference>
<dbReference type="SUPFAM" id="SSF55486">
    <property type="entry name" value="Metalloproteases ('zincins'), catalytic domain"/>
    <property type="match status" value="1"/>
</dbReference>
<dbReference type="Pfam" id="PF01432">
    <property type="entry name" value="Peptidase_M3"/>
    <property type="match status" value="1"/>
</dbReference>
<keyword evidence="3 9" id="KW-0479">Metal-binding</keyword>
<protein>
    <recommendedName>
        <fullName evidence="8">oligopeptidase A</fullName>
        <ecNumber evidence="8">3.4.24.70</ecNumber>
    </recommendedName>
</protein>
<dbReference type="Pfam" id="PF19310">
    <property type="entry name" value="TOP_N"/>
    <property type="match status" value="1"/>
</dbReference>
<dbReference type="Gene3D" id="1.10.1370.10">
    <property type="entry name" value="Neurolysin, domain 3"/>
    <property type="match status" value="1"/>
</dbReference>
<dbReference type="PANTHER" id="PTHR11804:SF84">
    <property type="entry name" value="SACCHAROLYSIN"/>
    <property type="match status" value="1"/>
</dbReference>
<dbReference type="EC" id="3.4.24.70" evidence="8"/>
<evidence type="ECO:0000313" key="12">
    <source>
        <dbReference type="EMBL" id="WXR71473.1"/>
    </source>
</evidence>
<keyword evidence="4 9" id="KW-0378">Hydrolase</keyword>
<accession>A0ABZ2RS34</accession>
<dbReference type="InterPro" id="IPR045090">
    <property type="entry name" value="Pept_M3A_M3B"/>
</dbReference>
<keyword evidence="6 9" id="KW-0482">Metalloprotease</keyword>
<dbReference type="Gene3D" id="3.40.390.10">
    <property type="entry name" value="Collagenase (Catalytic Domain)"/>
    <property type="match status" value="1"/>
</dbReference>
<dbReference type="InterPro" id="IPR001567">
    <property type="entry name" value="Pept_M3A_M3B_dom"/>
</dbReference>
<dbReference type="Proteomes" id="UP001456224">
    <property type="component" value="Chromosome"/>
</dbReference>
<keyword evidence="13" id="KW-1185">Reference proteome</keyword>
<dbReference type="InterPro" id="IPR024077">
    <property type="entry name" value="Neurolysin/TOP_dom2"/>
</dbReference>
<comment type="similarity">
    <text evidence="1 9">Belongs to the peptidase M3 family.</text>
</comment>
<feature type="domain" description="Oligopeptidase A N-terminal" evidence="11">
    <location>
        <begin position="46"/>
        <end position="151"/>
    </location>
</feature>
<dbReference type="InterPro" id="IPR045666">
    <property type="entry name" value="OpdA_N"/>
</dbReference>
<keyword evidence="2 9" id="KW-0645">Protease</keyword>
<feature type="domain" description="Peptidase M3A/M3B catalytic" evidence="10">
    <location>
        <begin position="224"/>
        <end position="684"/>
    </location>
</feature>
<dbReference type="InterPro" id="IPR024079">
    <property type="entry name" value="MetalloPept_cat_dom_sf"/>
</dbReference>
<evidence type="ECO:0000256" key="7">
    <source>
        <dbReference type="ARBA" id="ARBA00024603"/>
    </source>
</evidence>